<keyword evidence="4" id="KW-0408">Iron</keyword>
<dbReference type="PROSITE" id="PS51085">
    <property type="entry name" value="2FE2S_FER_2"/>
    <property type="match status" value="1"/>
</dbReference>
<dbReference type="InterPro" id="IPR051452">
    <property type="entry name" value="Diverse_Oxidoreductases"/>
</dbReference>
<dbReference type="GO" id="GO:0046872">
    <property type="term" value="F:metal ion binding"/>
    <property type="evidence" value="ECO:0007669"/>
    <property type="project" value="UniProtKB-KW"/>
</dbReference>
<reference evidence="8" key="1">
    <citation type="submission" date="2018-10" db="EMBL/GenBank/DDBJ databases">
        <title>FDA dAtabase for Regulatory Grade micrObial Sequences (FDA-ARGOS): Supporting development and validation of Infectious Disease Dx tests.</title>
        <authorList>
            <person name="Minogue T."/>
            <person name="Wolcott M."/>
            <person name="Wasieloski L."/>
            <person name="Aguilar W."/>
            <person name="Moore D."/>
            <person name="Tallon L."/>
            <person name="Sadzewicz L."/>
            <person name="Sengamalay N."/>
            <person name="Ott S."/>
            <person name="Godinez A."/>
            <person name="Nagaraj S."/>
            <person name="Vavikolanu K."/>
            <person name="Vyas G."/>
            <person name="Nadendla S."/>
            <person name="George J."/>
            <person name="Sichtig H."/>
        </authorList>
    </citation>
    <scope>NUCLEOTIDE SEQUENCE [LARGE SCALE GENOMIC DNA]</scope>
    <source>
        <strain evidence="8">FDAARGOS_343</strain>
    </source>
</reference>
<evidence type="ECO:0000256" key="4">
    <source>
        <dbReference type="ARBA" id="ARBA00023004"/>
    </source>
</evidence>
<evidence type="ECO:0000256" key="5">
    <source>
        <dbReference type="ARBA" id="ARBA00023014"/>
    </source>
</evidence>
<dbReference type="Pfam" id="PF01799">
    <property type="entry name" value="Fer2_2"/>
    <property type="match status" value="1"/>
</dbReference>
<dbReference type="Proteomes" id="UP000319837">
    <property type="component" value="Unassembled WGS sequence"/>
</dbReference>
<name>A0A553SMQ6_NIACI</name>
<dbReference type="GO" id="GO:0051537">
    <property type="term" value="F:2 iron, 2 sulfur cluster binding"/>
    <property type="evidence" value="ECO:0007669"/>
    <property type="project" value="UniProtKB-KW"/>
</dbReference>
<dbReference type="SUPFAM" id="SSF47741">
    <property type="entry name" value="CO dehydrogenase ISP C-domain like"/>
    <property type="match status" value="1"/>
</dbReference>
<gene>
    <name evidence="7" type="ORF">CEQ21_23070</name>
</gene>
<dbReference type="AlphaFoldDB" id="A0A553SMQ6"/>
<comment type="caution">
    <text evidence="7">The sequence shown here is derived from an EMBL/GenBank/DDBJ whole genome shotgun (WGS) entry which is preliminary data.</text>
</comment>
<evidence type="ECO:0000313" key="7">
    <source>
        <dbReference type="EMBL" id="TRZ38285.1"/>
    </source>
</evidence>
<dbReference type="InterPro" id="IPR036010">
    <property type="entry name" value="2Fe-2S_ferredoxin-like_sf"/>
</dbReference>
<dbReference type="InterPro" id="IPR036884">
    <property type="entry name" value="2Fe-2S-bd_dom_sf"/>
</dbReference>
<evidence type="ECO:0000256" key="3">
    <source>
        <dbReference type="ARBA" id="ARBA00023002"/>
    </source>
</evidence>
<dbReference type="EMBL" id="RIBP01000004">
    <property type="protein sequence ID" value="TRZ38285.1"/>
    <property type="molecule type" value="Genomic_DNA"/>
</dbReference>
<dbReference type="PANTHER" id="PTHR44379:SF8">
    <property type="entry name" value="XANTHINE DEHYDROGENASE IRON-SULFUR-BINDING SUBUNIT XDHC-RELATED"/>
    <property type="match status" value="1"/>
</dbReference>
<evidence type="ECO:0000256" key="2">
    <source>
        <dbReference type="ARBA" id="ARBA00022723"/>
    </source>
</evidence>
<protein>
    <submittedName>
        <fullName evidence="7">(2Fe-2S)-binding protein</fullName>
    </submittedName>
</protein>
<keyword evidence="5" id="KW-0411">Iron-sulfur</keyword>
<dbReference type="InterPro" id="IPR001041">
    <property type="entry name" value="2Fe-2S_ferredoxin-type"/>
</dbReference>
<dbReference type="SUPFAM" id="SSF54292">
    <property type="entry name" value="2Fe-2S ferredoxin-like"/>
    <property type="match status" value="1"/>
</dbReference>
<dbReference type="PANTHER" id="PTHR44379">
    <property type="entry name" value="OXIDOREDUCTASE WITH IRON-SULFUR SUBUNIT"/>
    <property type="match status" value="1"/>
</dbReference>
<dbReference type="CDD" id="cd00207">
    <property type="entry name" value="fer2"/>
    <property type="match status" value="1"/>
</dbReference>
<keyword evidence="1" id="KW-0001">2Fe-2S</keyword>
<proteinExistence type="predicted"/>
<dbReference type="InterPro" id="IPR006058">
    <property type="entry name" value="2Fe2S_fd_BS"/>
</dbReference>
<evidence type="ECO:0000259" key="6">
    <source>
        <dbReference type="PROSITE" id="PS51085"/>
    </source>
</evidence>
<dbReference type="GO" id="GO:0016491">
    <property type="term" value="F:oxidoreductase activity"/>
    <property type="evidence" value="ECO:0007669"/>
    <property type="project" value="UniProtKB-KW"/>
</dbReference>
<dbReference type="InterPro" id="IPR012675">
    <property type="entry name" value="Beta-grasp_dom_sf"/>
</dbReference>
<evidence type="ECO:0000313" key="8">
    <source>
        <dbReference type="Proteomes" id="UP000319837"/>
    </source>
</evidence>
<dbReference type="PROSITE" id="PS00197">
    <property type="entry name" value="2FE2S_FER_1"/>
    <property type="match status" value="1"/>
</dbReference>
<feature type="domain" description="2Fe-2S ferredoxin-type" evidence="6">
    <location>
        <begin position="16"/>
        <end position="92"/>
    </location>
</feature>
<keyword evidence="2" id="KW-0479">Metal-binding</keyword>
<evidence type="ECO:0000256" key="1">
    <source>
        <dbReference type="ARBA" id="ARBA00022714"/>
    </source>
</evidence>
<keyword evidence="3" id="KW-0560">Oxidoreductase</keyword>
<accession>A0A553SMQ6</accession>
<dbReference type="Gene3D" id="3.10.20.30">
    <property type="match status" value="1"/>
</dbReference>
<sequence length="167" mass="18346">MDGRNLFMKEQLKAEKRIKFHVNGQLVDIAVPATYRLVDILRQELSLTGTKVSCEVGRCGACSVILNGKLVNSCLVMAYQLEDADIQTIESVSAEALHPIQEAFLQGGALQCGYCTPGMIMALKSLLDEEQQPTREEVLQGLSGNLCRCTGYEGILRAVDILQNKQN</sequence>
<dbReference type="InterPro" id="IPR002888">
    <property type="entry name" value="2Fe-2S-bd"/>
</dbReference>
<dbReference type="Gene3D" id="1.10.150.120">
    <property type="entry name" value="[2Fe-2S]-binding domain"/>
    <property type="match status" value="1"/>
</dbReference>
<dbReference type="Pfam" id="PF00111">
    <property type="entry name" value="Fer2"/>
    <property type="match status" value="1"/>
</dbReference>
<organism evidence="7 8">
    <name type="scientific">Niallia circulans</name>
    <name type="common">Bacillus circulans</name>
    <dbReference type="NCBI Taxonomy" id="1397"/>
    <lineage>
        <taxon>Bacteria</taxon>
        <taxon>Bacillati</taxon>
        <taxon>Bacillota</taxon>
        <taxon>Bacilli</taxon>
        <taxon>Bacillales</taxon>
        <taxon>Bacillaceae</taxon>
        <taxon>Niallia</taxon>
    </lineage>
</organism>